<protein>
    <submittedName>
        <fullName evidence="2">Uncharacterized protein</fullName>
    </submittedName>
</protein>
<dbReference type="RefSeq" id="WP_118267597.1">
    <property type="nucleotide sequence ID" value="NZ_CP031968.1"/>
</dbReference>
<dbReference type="AlphaFoldDB" id="A0AAD0RRQ0"/>
<gene>
    <name evidence="2" type="ORF">D1345_10510</name>
</gene>
<evidence type="ECO:0000313" key="3">
    <source>
        <dbReference type="Proteomes" id="UP000259465"/>
    </source>
</evidence>
<feature type="compositionally biased region" description="Basic and acidic residues" evidence="1">
    <location>
        <begin position="174"/>
        <end position="185"/>
    </location>
</feature>
<feature type="compositionally biased region" description="Polar residues" evidence="1">
    <location>
        <begin position="124"/>
        <end position="135"/>
    </location>
</feature>
<keyword evidence="3" id="KW-1185">Reference proteome</keyword>
<feature type="region of interest" description="Disordered" evidence="1">
    <location>
        <begin position="285"/>
        <end position="342"/>
    </location>
</feature>
<dbReference type="EMBL" id="CP031968">
    <property type="protein sequence ID" value="AXT46593.1"/>
    <property type="molecule type" value="Genomic_DNA"/>
</dbReference>
<sequence>MARIRTVKPEFWTAEQVMECSPLARLMFIGMWNFCDDNGVMPASAKTVKAQIFPSDDILTADVEGFVSELIGQGLLGLFEADGRRWWFVTGWKRHQLINRPSKSRYPSPPHCHMPQPEAAGQGDSVSDADQLSESNTDEGLDSIADSVSSNEAFTEDSVNTHGGLSEDSLTEVEGNRKGIGRGKDGSSSSSLNPTPREQPPPRPPLSEPSAQVQRIGYVCRLLRDKGVNCSPAQLQGKYQGLENASDDDFHLAVQTLRDRGELRIGIGLVAAVVGDLIAARQHRPGAPPVPEAGAGRRGEKFNPTLYVNDPSYRARWDAANGNDNGAGNGNEPIDVTPQRVA</sequence>
<dbReference type="KEGG" id="crz:D1345_10510"/>
<evidence type="ECO:0000256" key="1">
    <source>
        <dbReference type="SAM" id="MobiDB-lite"/>
    </source>
</evidence>
<feature type="region of interest" description="Disordered" evidence="1">
    <location>
        <begin position="100"/>
        <end position="143"/>
    </location>
</feature>
<organism evidence="2 3">
    <name type="scientific">Chromobacterium rhizoryzae</name>
    <dbReference type="NCBI Taxonomy" id="1778675"/>
    <lineage>
        <taxon>Bacteria</taxon>
        <taxon>Pseudomonadati</taxon>
        <taxon>Pseudomonadota</taxon>
        <taxon>Betaproteobacteria</taxon>
        <taxon>Neisseriales</taxon>
        <taxon>Chromobacteriaceae</taxon>
        <taxon>Chromobacterium</taxon>
    </lineage>
</organism>
<accession>A0AAD0RRQ0</accession>
<feature type="compositionally biased region" description="Pro residues" evidence="1">
    <location>
        <begin position="197"/>
        <end position="207"/>
    </location>
</feature>
<proteinExistence type="predicted"/>
<evidence type="ECO:0000313" key="2">
    <source>
        <dbReference type="EMBL" id="AXT46593.1"/>
    </source>
</evidence>
<feature type="region of interest" description="Disordered" evidence="1">
    <location>
        <begin position="155"/>
        <end position="212"/>
    </location>
</feature>
<name>A0AAD0RRQ0_9NEIS</name>
<dbReference type="Proteomes" id="UP000259465">
    <property type="component" value="Chromosome"/>
</dbReference>
<reference evidence="2 3" key="1">
    <citation type="submission" date="2018-08" db="EMBL/GenBank/DDBJ databases">
        <title>Complete genome sequence of JP2-74.</title>
        <authorList>
            <person name="Wu L."/>
        </authorList>
    </citation>
    <scope>NUCLEOTIDE SEQUENCE [LARGE SCALE GENOMIC DNA]</scope>
    <source>
        <strain evidence="2 3">JP2-74</strain>
    </source>
</reference>